<reference evidence="10 11" key="1">
    <citation type="submission" date="2016-07" db="EMBL/GenBank/DDBJ databases">
        <title>Pervasive Adenine N6-methylation of Active Genes in Fungi.</title>
        <authorList>
            <consortium name="DOE Joint Genome Institute"/>
            <person name="Mondo S.J."/>
            <person name="Dannebaum R.O."/>
            <person name="Kuo R.C."/>
            <person name="Labutti K."/>
            <person name="Haridas S."/>
            <person name="Kuo A."/>
            <person name="Salamov A."/>
            <person name="Ahrendt S.R."/>
            <person name="Lipzen A."/>
            <person name="Sullivan W."/>
            <person name="Andreopoulos W.B."/>
            <person name="Clum A."/>
            <person name="Lindquist E."/>
            <person name="Daum C."/>
            <person name="Ramamoorthy G.K."/>
            <person name="Gryganskyi A."/>
            <person name="Culley D."/>
            <person name="Magnuson J.K."/>
            <person name="James T.Y."/>
            <person name="O'Malley M.A."/>
            <person name="Stajich J.E."/>
            <person name="Spatafora J.W."/>
            <person name="Visel A."/>
            <person name="Grigoriev I.V."/>
        </authorList>
    </citation>
    <scope>NUCLEOTIDE SEQUENCE [LARGE SCALE GENOMIC DNA]</scope>
    <source>
        <strain evidence="10 11">NRRL 3301</strain>
    </source>
</reference>
<dbReference type="GO" id="GO:0017109">
    <property type="term" value="C:glutamate-cysteine ligase complex"/>
    <property type="evidence" value="ECO:0007669"/>
    <property type="project" value="TreeGrafter"/>
</dbReference>
<comment type="pathway">
    <text evidence="1">Sulfur metabolism; glutathione biosynthesis; glutathione from L-cysteine and L-glutamate: step 1/2.</text>
</comment>
<dbReference type="Gene3D" id="3.20.20.100">
    <property type="entry name" value="NADP-dependent oxidoreductase domain"/>
    <property type="match status" value="1"/>
</dbReference>
<evidence type="ECO:0000256" key="4">
    <source>
        <dbReference type="ARBA" id="ARBA00022684"/>
    </source>
</evidence>
<evidence type="ECO:0000256" key="5">
    <source>
        <dbReference type="ARBA" id="ARBA00030406"/>
    </source>
</evidence>
<name>A0A1X2GRW0_9FUNG</name>
<dbReference type="OrthoDB" id="5596051at2759"/>
<accession>A0A1X2GRW0</accession>
<dbReference type="Pfam" id="PF00248">
    <property type="entry name" value="Aldo_ket_red"/>
    <property type="match status" value="1"/>
</dbReference>
<dbReference type="SUPFAM" id="SSF51430">
    <property type="entry name" value="NAD(P)-linked oxidoreductase"/>
    <property type="match status" value="1"/>
</dbReference>
<sequence length="156" mass="17393">MLKKLLNVSTIDTFVLSSPTSDLGPIKPAWKMVEEFYSQGVINNLGVSDYSEDQLTDLLNDPDFTLKPSLNQVSYSCCDIPSSLMTLAKQQHIQLLYTSDCKNILSRHELTTLMQSASTISKGTKIVPRWVLKYDVFVKGRSVIADKGYIVVGDVQ</sequence>
<keyword evidence="11" id="KW-1185">Reference proteome</keyword>
<keyword evidence="4" id="KW-0317">Glutathione biosynthesis</keyword>
<evidence type="ECO:0000256" key="8">
    <source>
        <dbReference type="ARBA" id="ARBA00032926"/>
    </source>
</evidence>
<dbReference type="GO" id="GO:0035226">
    <property type="term" value="F:glutamate-cysteine ligase catalytic subunit binding"/>
    <property type="evidence" value="ECO:0007669"/>
    <property type="project" value="InterPro"/>
</dbReference>
<evidence type="ECO:0000256" key="6">
    <source>
        <dbReference type="ARBA" id="ARBA00031154"/>
    </source>
</evidence>
<evidence type="ECO:0000256" key="7">
    <source>
        <dbReference type="ARBA" id="ARBA00031732"/>
    </source>
</evidence>
<evidence type="ECO:0000256" key="2">
    <source>
        <dbReference type="ARBA" id="ARBA00008612"/>
    </source>
</evidence>
<protein>
    <recommendedName>
        <fullName evidence="7">GCS light chain</fullName>
    </recommendedName>
    <alternativeName>
        <fullName evidence="5">Gamma-ECS regulatory subunit</fullName>
    </alternativeName>
    <alternativeName>
        <fullName evidence="8">Gamma-glutamylcysteine synthetase regulatory subunit</fullName>
    </alternativeName>
    <alternativeName>
        <fullName evidence="6">Glutamate--cysteine ligase modifier subunit</fullName>
    </alternativeName>
</protein>
<dbReference type="AlphaFoldDB" id="A0A1X2GRW0"/>
<comment type="subunit">
    <text evidence="3">Heterodimer of a catalytic heavy chain and a regulatory light chain.</text>
</comment>
<dbReference type="GO" id="GO:0030234">
    <property type="term" value="F:enzyme regulator activity"/>
    <property type="evidence" value="ECO:0007669"/>
    <property type="project" value="TreeGrafter"/>
</dbReference>
<dbReference type="UniPathway" id="UPA00142">
    <property type="reaction ID" value="UER00209"/>
</dbReference>
<dbReference type="InterPro" id="IPR036812">
    <property type="entry name" value="NAD(P)_OxRdtase_dom_sf"/>
</dbReference>
<evidence type="ECO:0000259" key="9">
    <source>
        <dbReference type="Pfam" id="PF00248"/>
    </source>
</evidence>
<evidence type="ECO:0000256" key="1">
    <source>
        <dbReference type="ARBA" id="ARBA00005006"/>
    </source>
</evidence>
<comment type="similarity">
    <text evidence="2">Belongs to the aldo/keto reductase family. Glutamate--cysteine ligase light chain subfamily.</text>
</comment>
<feature type="domain" description="NADP-dependent oxidoreductase" evidence="9">
    <location>
        <begin position="4"/>
        <end position="95"/>
    </location>
</feature>
<evidence type="ECO:0000313" key="10">
    <source>
        <dbReference type="EMBL" id="ORX60284.1"/>
    </source>
</evidence>
<dbReference type="Proteomes" id="UP000242146">
    <property type="component" value="Unassembled WGS sequence"/>
</dbReference>
<gene>
    <name evidence="10" type="ORF">DM01DRAFT_1332436</name>
</gene>
<organism evidence="10 11">
    <name type="scientific">Hesseltinella vesiculosa</name>
    <dbReference type="NCBI Taxonomy" id="101127"/>
    <lineage>
        <taxon>Eukaryota</taxon>
        <taxon>Fungi</taxon>
        <taxon>Fungi incertae sedis</taxon>
        <taxon>Mucoromycota</taxon>
        <taxon>Mucoromycotina</taxon>
        <taxon>Mucoromycetes</taxon>
        <taxon>Mucorales</taxon>
        <taxon>Cunninghamellaceae</taxon>
        <taxon>Hesseltinella</taxon>
    </lineage>
</organism>
<comment type="caution">
    <text evidence="10">The sequence shown here is derived from an EMBL/GenBank/DDBJ whole genome shotgun (WGS) entry which is preliminary data.</text>
</comment>
<proteinExistence type="inferred from homology"/>
<dbReference type="PANTHER" id="PTHR13295:SF4">
    <property type="entry name" value="GLUTAMATE--CYSTEINE LIGASE REGULATORY SUBUNIT"/>
    <property type="match status" value="1"/>
</dbReference>
<evidence type="ECO:0000313" key="11">
    <source>
        <dbReference type="Proteomes" id="UP000242146"/>
    </source>
</evidence>
<dbReference type="EMBL" id="MCGT01000004">
    <property type="protein sequence ID" value="ORX60284.1"/>
    <property type="molecule type" value="Genomic_DNA"/>
</dbReference>
<evidence type="ECO:0000256" key="3">
    <source>
        <dbReference type="ARBA" id="ARBA00011532"/>
    </source>
</evidence>
<dbReference type="GO" id="GO:0006750">
    <property type="term" value="P:glutathione biosynthetic process"/>
    <property type="evidence" value="ECO:0007669"/>
    <property type="project" value="UniProtKB-UniPathway"/>
</dbReference>
<dbReference type="PANTHER" id="PTHR13295">
    <property type="entry name" value="GLUTAMATE CYSTEINE LIGASE REGULATORY SUBUNIT"/>
    <property type="match status" value="1"/>
</dbReference>
<dbReference type="InterPro" id="IPR023210">
    <property type="entry name" value="NADP_OxRdtase_dom"/>
</dbReference>
<dbReference type="STRING" id="101127.A0A1X2GRW0"/>
<dbReference type="InterPro" id="IPR032963">
    <property type="entry name" value="Gclm"/>
</dbReference>